<dbReference type="SUPFAM" id="SSF88723">
    <property type="entry name" value="PIN domain-like"/>
    <property type="match status" value="1"/>
</dbReference>
<dbReference type="GO" id="GO:0017108">
    <property type="term" value="F:5'-flap endonuclease activity"/>
    <property type="evidence" value="ECO:0007669"/>
    <property type="project" value="TreeGrafter"/>
</dbReference>
<keyword evidence="6" id="KW-0460">Magnesium</keyword>
<dbReference type="AlphaFoldDB" id="A0A2G5BGM5"/>
<protein>
    <submittedName>
        <fullName evidence="9">PIN domain-like protein</fullName>
    </submittedName>
</protein>
<evidence type="ECO:0000313" key="9">
    <source>
        <dbReference type="EMBL" id="PIA18160.1"/>
    </source>
</evidence>
<dbReference type="SMART" id="SM00279">
    <property type="entry name" value="HhH2"/>
    <property type="match status" value="1"/>
</dbReference>
<dbReference type="Gene3D" id="1.10.150.20">
    <property type="entry name" value="5' to 3' exonuclease, C-terminal subdomain"/>
    <property type="match status" value="1"/>
</dbReference>
<dbReference type="GO" id="GO:0003677">
    <property type="term" value="F:DNA binding"/>
    <property type="evidence" value="ECO:0007669"/>
    <property type="project" value="InterPro"/>
</dbReference>
<keyword evidence="2" id="KW-0540">Nuclease</keyword>
<feature type="domain" description="XPG N-terminal" evidence="8">
    <location>
        <begin position="1"/>
        <end position="100"/>
    </location>
</feature>
<keyword evidence="3" id="KW-0479">Metal-binding</keyword>
<dbReference type="Pfam" id="PF00867">
    <property type="entry name" value="XPG_I"/>
    <property type="match status" value="1"/>
</dbReference>
<dbReference type="PANTHER" id="PTHR11081:SF9">
    <property type="entry name" value="FLAP ENDONUCLEASE 1"/>
    <property type="match status" value="1"/>
</dbReference>
<accession>A0A2G5BGM5</accession>
<evidence type="ECO:0000313" key="10">
    <source>
        <dbReference type="Proteomes" id="UP000242474"/>
    </source>
</evidence>
<dbReference type="GO" id="GO:0046872">
    <property type="term" value="F:metal ion binding"/>
    <property type="evidence" value="ECO:0007669"/>
    <property type="project" value="UniProtKB-KW"/>
</dbReference>
<dbReference type="Gene3D" id="3.40.50.1010">
    <property type="entry name" value="5'-nuclease"/>
    <property type="match status" value="2"/>
</dbReference>
<keyword evidence="5" id="KW-0378">Hydrolase</keyword>
<evidence type="ECO:0000256" key="1">
    <source>
        <dbReference type="ARBA" id="ARBA00001946"/>
    </source>
</evidence>
<evidence type="ECO:0000259" key="8">
    <source>
        <dbReference type="SMART" id="SM00485"/>
    </source>
</evidence>
<evidence type="ECO:0000256" key="6">
    <source>
        <dbReference type="ARBA" id="ARBA00022842"/>
    </source>
</evidence>
<evidence type="ECO:0000256" key="2">
    <source>
        <dbReference type="ARBA" id="ARBA00022722"/>
    </source>
</evidence>
<sequence>MGVRGLMPLLARFAPKCITMPLPEELAGWTVAVDSNIFIQRFFKGTDGGLDSLRHLRGMRNLGRHVRALGVTPIFVFDGKFRAAGKEVELTRRNMDHLRIMSDLEREQARAERIRIMNDINLQLLDTSASQSSTDRSKAVDWLRGQVERFGGKEKPRHVTINWRIEQLEADVCRLLLFQLGATRVLEGAFDRCVDSTQALASLQKYHVDRLATLQRRTEPLTPDMVADCVELMAALGFATHVVDDTRESEGVCAHLCRHGVAEAVCSEDLDVVVFGARLLRGFYSAGTSTAMRLVDVQVACTELGLSHRAFVDLCILCGTDFASTIEKVGSITALRLMREFGSIERILDSGKFCPRPGFHFQIARDVFLADAGKLPFSSKKEVADSTPPADPIAVDVLLPPDAEDRGALDARDPFARELDLP</sequence>
<dbReference type="InterPro" id="IPR006086">
    <property type="entry name" value="XPG-I_dom"/>
</dbReference>
<evidence type="ECO:0000256" key="4">
    <source>
        <dbReference type="ARBA" id="ARBA00022759"/>
    </source>
</evidence>
<keyword evidence="4" id="KW-0255">Endonuclease</keyword>
<dbReference type="SMART" id="SM00485">
    <property type="entry name" value="XPGN"/>
    <property type="match status" value="1"/>
</dbReference>
<reference evidence="9 10" key="1">
    <citation type="journal article" date="2015" name="Genome Biol. Evol.">
        <title>Phylogenomic analyses indicate that early fungi evolved digesting cell walls of algal ancestors of land plants.</title>
        <authorList>
            <person name="Chang Y."/>
            <person name="Wang S."/>
            <person name="Sekimoto S."/>
            <person name="Aerts A.L."/>
            <person name="Choi C."/>
            <person name="Clum A."/>
            <person name="LaButti K.M."/>
            <person name="Lindquist E.A."/>
            <person name="Yee Ngan C."/>
            <person name="Ohm R.A."/>
            <person name="Salamov A.A."/>
            <person name="Grigoriev I.V."/>
            <person name="Spatafora J.W."/>
            <person name="Berbee M.L."/>
        </authorList>
    </citation>
    <scope>NUCLEOTIDE SEQUENCE [LARGE SCALE GENOMIC DNA]</scope>
    <source>
        <strain evidence="9 10">NRRL 1564</strain>
    </source>
</reference>
<dbReference type="EMBL" id="KZ303491">
    <property type="protein sequence ID" value="PIA18160.1"/>
    <property type="molecule type" value="Genomic_DNA"/>
</dbReference>
<dbReference type="Proteomes" id="UP000242474">
    <property type="component" value="Unassembled WGS sequence"/>
</dbReference>
<dbReference type="GO" id="GO:0006281">
    <property type="term" value="P:DNA repair"/>
    <property type="evidence" value="ECO:0007669"/>
    <property type="project" value="UniProtKB-ARBA"/>
</dbReference>
<evidence type="ECO:0000256" key="3">
    <source>
        <dbReference type="ARBA" id="ARBA00022723"/>
    </source>
</evidence>
<dbReference type="STRING" id="763665.A0A2G5BGM5"/>
<dbReference type="PANTHER" id="PTHR11081">
    <property type="entry name" value="FLAP ENDONUCLEASE FAMILY MEMBER"/>
    <property type="match status" value="1"/>
</dbReference>
<dbReference type="Pfam" id="PF00752">
    <property type="entry name" value="XPG_N"/>
    <property type="match status" value="1"/>
</dbReference>
<evidence type="ECO:0000256" key="5">
    <source>
        <dbReference type="ARBA" id="ARBA00022801"/>
    </source>
</evidence>
<dbReference type="SUPFAM" id="SSF47807">
    <property type="entry name" value="5' to 3' exonuclease, C-terminal subdomain"/>
    <property type="match status" value="1"/>
</dbReference>
<dbReference type="OrthoDB" id="31113at2759"/>
<dbReference type="InterPro" id="IPR006085">
    <property type="entry name" value="XPG_DNA_repair_N"/>
</dbReference>
<name>A0A2G5BGM5_COERN</name>
<evidence type="ECO:0000259" key="7">
    <source>
        <dbReference type="SMART" id="SM00484"/>
    </source>
</evidence>
<proteinExistence type="predicted"/>
<dbReference type="PRINTS" id="PR00853">
    <property type="entry name" value="XPGRADSUPER"/>
</dbReference>
<dbReference type="InterPro" id="IPR036279">
    <property type="entry name" value="5-3_exonuclease_C_sf"/>
</dbReference>
<keyword evidence="10" id="KW-1185">Reference proteome</keyword>
<dbReference type="InterPro" id="IPR029060">
    <property type="entry name" value="PIN-like_dom_sf"/>
</dbReference>
<organism evidence="9 10">
    <name type="scientific">Coemansia reversa (strain ATCC 12441 / NRRL 1564)</name>
    <dbReference type="NCBI Taxonomy" id="763665"/>
    <lineage>
        <taxon>Eukaryota</taxon>
        <taxon>Fungi</taxon>
        <taxon>Fungi incertae sedis</taxon>
        <taxon>Zoopagomycota</taxon>
        <taxon>Kickxellomycotina</taxon>
        <taxon>Kickxellomycetes</taxon>
        <taxon>Kickxellales</taxon>
        <taxon>Kickxellaceae</taxon>
        <taxon>Coemansia</taxon>
    </lineage>
</organism>
<dbReference type="InterPro" id="IPR008918">
    <property type="entry name" value="HhH2"/>
</dbReference>
<gene>
    <name evidence="9" type="ORF">COEREDRAFT_6895</name>
</gene>
<dbReference type="SMART" id="SM00484">
    <property type="entry name" value="XPGI"/>
    <property type="match status" value="1"/>
</dbReference>
<feature type="domain" description="XPG-I" evidence="7">
    <location>
        <begin position="236"/>
        <end position="306"/>
    </location>
</feature>
<comment type="cofactor">
    <cofactor evidence="1">
        <name>Mg(2+)</name>
        <dbReference type="ChEBI" id="CHEBI:18420"/>
    </cofactor>
</comment>
<dbReference type="InterPro" id="IPR006084">
    <property type="entry name" value="XPG/Rad2"/>
</dbReference>